<evidence type="ECO:0000256" key="1">
    <source>
        <dbReference type="ARBA" id="ARBA00004496"/>
    </source>
</evidence>
<organism evidence="3 4">
    <name type="scientific">Agrococcus carbonis</name>
    <dbReference type="NCBI Taxonomy" id="684552"/>
    <lineage>
        <taxon>Bacteria</taxon>
        <taxon>Bacillati</taxon>
        <taxon>Actinomycetota</taxon>
        <taxon>Actinomycetes</taxon>
        <taxon>Micrococcales</taxon>
        <taxon>Microbacteriaceae</taxon>
        <taxon>Agrococcus</taxon>
    </lineage>
</organism>
<dbReference type="EMBL" id="LT629734">
    <property type="protein sequence ID" value="SDR76310.1"/>
    <property type="molecule type" value="Genomic_DNA"/>
</dbReference>
<dbReference type="GO" id="GO:0006950">
    <property type="term" value="P:response to stress"/>
    <property type="evidence" value="ECO:0007669"/>
    <property type="project" value="TreeGrafter"/>
</dbReference>
<evidence type="ECO:0000313" key="4">
    <source>
        <dbReference type="Proteomes" id="UP000199649"/>
    </source>
</evidence>
<dbReference type="RefSeq" id="WP_092665733.1">
    <property type="nucleotide sequence ID" value="NZ_LT629734.1"/>
</dbReference>
<feature type="domain" description="HTH marR-type" evidence="2">
    <location>
        <begin position="16"/>
        <end position="146"/>
    </location>
</feature>
<reference evidence="4" key="1">
    <citation type="submission" date="2016-10" db="EMBL/GenBank/DDBJ databases">
        <authorList>
            <person name="Varghese N."/>
            <person name="Submissions S."/>
        </authorList>
    </citation>
    <scope>NUCLEOTIDE SEQUENCE [LARGE SCALE GENOMIC DNA]</scope>
    <source>
        <strain evidence="4">DSM 22965</strain>
    </source>
</reference>
<accession>A0A1H1LPR5</accession>
<gene>
    <name evidence="3" type="ORF">SAMN04489719_0692</name>
</gene>
<sequence length="154" mass="16958">MATGEQQRQEDDLLLERQVCFALSVASRSVVAAYRPVLAPLGLSHPQYLVMLALWGSSPMSLRELGEQLRLEPATLSPLVKRLEAAGLVQRARHEGDERRLDITVTERGRALREQALAVPSTMAERLGLDRDELRQLHGLMGRLIGAADQAPSA</sequence>
<dbReference type="SMART" id="SM00347">
    <property type="entry name" value="HTH_MARR"/>
    <property type="match status" value="1"/>
</dbReference>
<proteinExistence type="predicted"/>
<dbReference type="InterPro" id="IPR036388">
    <property type="entry name" value="WH-like_DNA-bd_sf"/>
</dbReference>
<dbReference type="PANTHER" id="PTHR33164:SF5">
    <property type="entry name" value="ORGANIC HYDROPEROXIDE RESISTANCE TRANSCRIPTIONAL REGULATOR"/>
    <property type="match status" value="1"/>
</dbReference>
<dbReference type="InterPro" id="IPR011991">
    <property type="entry name" value="ArsR-like_HTH"/>
</dbReference>
<dbReference type="CDD" id="cd00090">
    <property type="entry name" value="HTH_ARSR"/>
    <property type="match status" value="1"/>
</dbReference>
<keyword evidence="3" id="KW-0238">DNA-binding</keyword>
<evidence type="ECO:0000313" key="3">
    <source>
        <dbReference type="EMBL" id="SDR76310.1"/>
    </source>
</evidence>
<evidence type="ECO:0000259" key="2">
    <source>
        <dbReference type="PROSITE" id="PS50995"/>
    </source>
</evidence>
<name>A0A1H1LPR5_9MICO</name>
<dbReference type="InterPro" id="IPR036390">
    <property type="entry name" value="WH_DNA-bd_sf"/>
</dbReference>
<dbReference type="PANTHER" id="PTHR33164">
    <property type="entry name" value="TRANSCRIPTIONAL REGULATOR, MARR FAMILY"/>
    <property type="match status" value="1"/>
</dbReference>
<dbReference type="PROSITE" id="PS50995">
    <property type="entry name" value="HTH_MARR_2"/>
    <property type="match status" value="1"/>
</dbReference>
<protein>
    <submittedName>
        <fullName evidence="3">DNA-binding transcriptional regulator, MarR family</fullName>
    </submittedName>
</protein>
<dbReference type="Gene3D" id="1.10.10.10">
    <property type="entry name" value="Winged helix-like DNA-binding domain superfamily/Winged helix DNA-binding domain"/>
    <property type="match status" value="1"/>
</dbReference>
<dbReference type="InterPro" id="IPR000835">
    <property type="entry name" value="HTH_MarR-typ"/>
</dbReference>
<dbReference type="Proteomes" id="UP000199649">
    <property type="component" value="Chromosome I"/>
</dbReference>
<keyword evidence="4" id="KW-1185">Reference proteome</keyword>
<dbReference type="GO" id="GO:0005737">
    <property type="term" value="C:cytoplasm"/>
    <property type="evidence" value="ECO:0007669"/>
    <property type="project" value="UniProtKB-SubCell"/>
</dbReference>
<dbReference type="SUPFAM" id="SSF46785">
    <property type="entry name" value="Winged helix' DNA-binding domain"/>
    <property type="match status" value="1"/>
</dbReference>
<dbReference type="GO" id="GO:0003677">
    <property type="term" value="F:DNA binding"/>
    <property type="evidence" value="ECO:0007669"/>
    <property type="project" value="UniProtKB-KW"/>
</dbReference>
<dbReference type="GO" id="GO:0003700">
    <property type="term" value="F:DNA-binding transcription factor activity"/>
    <property type="evidence" value="ECO:0007669"/>
    <property type="project" value="InterPro"/>
</dbReference>
<comment type="subcellular location">
    <subcellularLocation>
        <location evidence="1">Cytoplasm</location>
    </subcellularLocation>
</comment>
<dbReference type="AlphaFoldDB" id="A0A1H1LPR5"/>
<dbReference type="Pfam" id="PF01047">
    <property type="entry name" value="MarR"/>
    <property type="match status" value="1"/>
</dbReference>
<dbReference type="PRINTS" id="PR00598">
    <property type="entry name" value="HTHMARR"/>
</dbReference>
<dbReference type="OrthoDB" id="9806864at2"/>
<dbReference type="InterPro" id="IPR039422">
    <property type="entry name" value="MarR/SlyA-like"/>
</dbReference>